<name>A0A139A3P3_GONPJ</name>
<accession>A0A139A3P3</accession>
<keyword evidence="7" id="KW-1185">Reference proteome</keyword>
<dbReference type="SUPFAM" id="SSF48371">
    <property type="entry name" value="ARM repeat"/>
    <property type="match status" value="1"/>
</dbReference>
<dbReference type="SMART" id="SM00913">
    <property type="entry name" value="IBN_N"/>
    <property type="match status" value="1"/>
</dbReference>
<comment type="similarity">
    <text evidence="2">Belongs to the importin beta family.</text>
</comment>
<comment type="subcellular location">
    <subcellularLocation>
        <location evidence="1">Nucleus</location>
    </subcellularLocation>
</comment>
<evidence type="ECO:0000256" key="3">
    <source>
        <dbReference type="ARBA" id="ARBA00022448"/>
    </source>
</evidence>
<dbReference type="EMBL" id="KQ965802">
    <property type="protein sequence ID" value="KXS11401.1"/>
    <property type="molecule type" value="Genomic_DNA"/>
</dbReference>
<sequence>MDSSSPRSQIASALLDASSPVPDARAPAEAKLAQWEIMPGYHAELMAIASDAMQDFRLRALAIITLKNGIEKYWRKTATNAIQPAEKDAIRSKFLGFLVEDQPQLITQAATAISRVARFDYPNDWPNLLETLLDAVLHGQLPSSSSASPHVFVNGHAAASREVVSHNALLTLQRTVKELCSKALPASRRRLEQLAPSIFTRISSLYFPTVAAFTHRIPSWLASPTPAGEHHLAQLLGTAVLCAKTQRRLIVQGIQRFHRVKDTSEFFGGVLDHLELIELRPRIPPTSRVHKHLTSLILTIGKLYLDLQKHHLVQFVLCPRAMDVLAFYWGKIETSTAGGPGGGAEQDGMYERFLVQGLMLIKNVVKNPDLSPPQDDQSPDDPTTELSQARSLLATLFTPSFIASLCRVLVSQYLRLSREDLESWEDSPESFVAEEEADHWEFNVRACAEKVFMDVVAQHQETVAPLVIGMLGEVADLGPSVDMPPLLLKDAVYAAVGWCAHRLYDAVDFNGWFRQKLATEVQIQGGAWKLIRRRIAWLTGCWVPIKPSKELDRGLVYSVLVSLLRTDDDLVVRLTAVQNIRLVVDDWDFDPEGFAPFLEGIVDSFVSLLGAVEEFDTKLRILNCLTVIIERMETKILPFAQRVVEVLPSLWAESESQNMFRCAMLVILTKLVTSSREQSMGLQPFVVPLIRHAVDKDEPQHVYLLEDGLDLWLATTQNTSSCDANLMGLIPQALRLLDYDGESSKKALKIFETYAVLDPANFLQQYSFPVCSALATLVGDLKPEAANIITASIDTLLQAAWSASLLPQVLDVMVQTTLLDKVVQVVVLGEEVPWVLVGYLALLARVAIYDVSLFHHLCTLVGQRCNPPQAIIAPLVVSAIVDKMDAVGHPKRRKLFAMTLATVLPTNHESIISQMGAILAVLTEVLVEIREAGNDSLVYWTEPREDFDDEETLDCTRRKAMMTRDPVYTTHLSQFVRTKLAECEAINGGAEAFARNVLGNIDPTIVKLLQDNLR</sequence>
<evidence type="ECO:0000256" key="1">
    <source>
        <dbReference type="ARBA" id="ARBA00004123"/>
    </source>
</evidence>
<dbReference type="OMA" id="SFHYVFH"/>
<reference evidence="6 7" key="1">
    <citation type="journal article" date="2015" name="Genome Biol. Evol.">
        <title>Phylogenomic analyses indicate that early fungi evolved digesting cell walls of algal ancestors of land plants.</title>
        <authorList>
            <person name="Chang Y."/>
            <person name="Wang S."/>
            <person name="Sekimoto S."/>
            <person name="Aerts A.L."/>
            <person name="Choi C."/>
            <person name="Clum A."/>
            <person name="LaButti K.M."/>
            <person name="Lindquist E.A."/>
            <person name="Yee Ngan C."/>
            <person name="Ohm R.A."/>
            <person name="Salamov A.A."/>
            <person name="Grigoriev I.V."/>
            <person name="Spatafora J.W."/>
            <person name="Berbee M.L."/>
        </authorList>
    </citation>
    <scope>NUCLEOTIDE SEQUENCE [LARGE SCALE GENOMIC DNA]</scope>
    <source>
        <strain evidence="6 7">JEL478</strain>
    </source>
</reference>
<dbReference type="GO" id="GO:0006606">
    <property type="term" value="P:protein import into nucleus"/>
    <property type="evidence" value="ECO:0007669"/>
    <property type="project" value="TreeGrafter"/>
</dbReference>
<dbReference type="GO" id="GO:0031267">
    <property type="term" value="F:small GTPase binding"/>
    <property type="evidence" value="ECO:0007669"/>
    <property type="project" value="InterPro"/>
</dbReference>
<evidence type="ECO:0000259" key="5">
    <source>
        <dbReference type="PROSITE" id="PS50166"/>
    </source>
</evidence>
<dbReference type="InterPro" id="IPR058669">
    <property type="entry name" value="TPR_IPO7/11-like"/>
</dbReference>
<dbReference type="STRING" id="1344416.A0A139A3P3"/>
<dbReference type="InterPro" id="IPR001494">
    <property type="entry name" value="Importin-beta_N"/>
</dbReference>
<dbReference type="Gene3D" id="1.25.10.10">
    <property type="entry name" value="Leucine-rich Repeat Variant"/>
    <property type="match status" value="1"/>
</dbReference>
<dbReference type="InterPro" id="IPR011989">
    <property type="entry name" value="ARM-like"/>
</dbReference>
<protein>
    <submittedName>
        <fullName evidence="6">ARM repeat-containing protein</fullName>
    </submittedName>
</protein>
<evidence type="ECO:0000256" key="4">
    <source>
        <dbReference type="ARBA" id="ARBA00023242"/>
    </source>
</evidence>
<dbReference type="PROSITE" id="PS50166">
    <property type="entry name" value="IMPORTIN_B_NT"/>
    <property type="match status" value="1"/>
</dbReference>
<dbReference type="Pfam" id="PF25758">
    <property type="entry name" value="TPR_IPO11"/>
    <property type="match status" value="1"/>
</dbReference>
<organism evidence="6 7">
    <name type="scientific">Gonapodya prolifera (strain JEL478)</name>
    <name type="common">Monoblepharis prolifera</name>
    <dbReference type="NCBI Taxonomy" id="1344416"/>
    <lineage>
        <taxon>Eukaryota</taxon>
        <taxon>Fungi</taxon>
        <taxon>Fungi incertae sedis</taxon>
        <taxon>Chytridiomycota</taxon>
        <taxon>Chytridiomycota incertae sedis</taxon>
        <taxon>Monoblepharidomycetes</taxon>
        <taxon>Monoblepharidales</taxon>
        <taxon>Gonapodyaceae</taxon>
        <taxon>Gonapodya</taxon>
    </lineage>
</organism>
<dbReference type="Proteomes" id="UP000070544">
    <property type="component" value="Unassembled WGS sequence"/>
</dbReference>
<dbReference type="GO" id="GO:0005635">
    <property type="term" value="C:nuclear envelope"/>
    <property type="evidence" value="ECO:0007669"/>
    <property type="project" value="TreeGrafter"/>
</dbReference>
<keyword evidence="4" id="KW-0539">Nucleus</keyword>
<evidence type="ECO:0000313" key="6">
    <source>
        <dbReference type="EMBL" id="KXS11401.1"/>
    </source>
</evidence>
<feature type="domain" description="Importin N-terminal" evidence="5">
    <location>
        <begin position="28"/>
        <end position="100"/>
    </location>
</feature>
<dbReference type="PANTHER" id="PTHR10997:SF7">
    <property type="entry name" value="IMPORTIN-11"/>
    <property type="match status" value="1"/>
</dbReference>
<evidence type="ECO:0000256" key="2">
    <source>
        <dbReference type="ARBA" id="ARBA00007991"/>
    </source>
</evidence>
<gene>
    <name evidence="6" type="ORF">M427DRAFT_138215</name>
</gene>
<dbReference type="PANTHER" id="PTHR10997">
    <property type="entry name" value="IMPORTIN-7, 8, 11"/>
    <property type="match status" value="1"/>
</dbReference>
<dbReference type="InterPro" id="IPR016024">
    <property type="entry name" value="ARM-type_fold"/>
</dbReference>
<evidence type="ECO:0000313" key="7">
    <source>
        <dbReference type="Proteomes" id="UP000070544"/>
    </source>
</evidence>
<keyword evidence="3" id="KW-0813">Transport</keyword>
<dbReference type="Pfam" id="PF03810">
    <property type="entry name" value="IBN_N"/>
    <property type="match status" value="1"/>
</dbReference>
<proteinExistence type="inferred from homology"/>
<dbReference type="GO" id="GO:0005829">
    <property type="term" value="C:cytosol"/>
    <property type="evidence" value="ECO:0007669"/>
    <property type="project" value="TreeGrafter"/>
</dbReference>
<dbReference type="AlphaFoldDB" id="A0A139A3P3"/>
<dbReference type="OrthoDB" id="361693at2759"/>